<reference evidence="1 2" key="1">
    <citation type="journal article" date="2019" name="Commun. Biol.">
        <title>The bagworm genome reveals a unique fibroin gene that provides high tensile strength.</title>
        <authorList>
            <person name="Kono N."/>
            <person name="Nakamura H."/>
            <person name="Ohtoshi R."/>
            <person name="Tomita M."/>
            <person name="Numata K."/>
            <person name="Arakawa K."/>
        </authorList>
    </citation>
    <scope>NUCLEOTIDE SEQUENCE [LARGE SCALE GENOMIC DNA]</scope>
</reference>
<sequence length="115" mass="12746">MIANVNHESLTSFYIWSSTLPSNQQVLDQSLIIRSVTWRIVKLLVPDVVIAMMKAVVGSSRLSLYQCGVLKQKIDRNSDTTTNPFAANGTVYKTSKRRIKVVHAPDGCIDVCVGH</sequence>
<evidence type="ECO:0000313" key="1">
    <source>
        <dbReference type="EMBL" id="GBP32204.1"/>
    </source>
</evidence>
<name>A0A4C1V288_EUMVA</name>
<protein>
    <submittedName>
        <fullName evidence="1">Uncharacterized protein</fullName>
    </submittedName>
</protein>
<dbReference type="Proteomes" id="UP000299102">
    <property type="component" value="Unassembled WGS sequence"/>
</dbReference>
<evidence type="ECO:0000313" key="2">
    <source>
        <dbReference type="Proteomes" id="UP000299102"/>
    </source>
</evidence>
<proteinExistence type="predicted"/>
<gene>
    <name evidence="1" type="ORF">EVAR_27628_1</name>
</gene>
<dbReference type="AlphaFoldDB" id="A0A4C1V288"/>
<organism evidence="1 2">
    <name type="scientific">Eumeta variegata</name>
    <name type="common">Bagworm moth</name>
    <name type="synonym">Eumeta japonica</name>
    <dbReference type="NCBI Taxonomy" id="151549"/>
    <lineage>
        <taxon>Eukaryota</taxon>
        <taxon>Metazoa</taxon>
        <taxon>Ecdysozoa</taxon>
        <taxon>Arthropoda</taxon>
        <taxon>Hexapoda</taxon>
        <taxon>Insecta</taxon>
        <taxon>Pterygota</taxon>
        <taxon>Neoptera</taxon>
        <taxon>Endopterygota</taxon>
        <taxon>Lepidoptera</taxon>
        <taxon>Glossata</taxon>
        <taxon>Ditrysia</taxon>
        <taxon>Tineoidea</taxon>
        <taxon>Psychidae</taxon>
        <taxon>Oiketicinae</taxon>
        <taxon>Eumeta</taxon>
    </lineage>
</organism>
<accession>A0A4C1V288</accession>
<comment type="caution">
    <text evidence="1">The sequence shown here is derived from an EMBL/GenBank/DDBJ whole genome shotgun (WGS) entry which is preliminary data.</text>
</comment>
<dbReference type="EMBL" id="BGZK01000256">
    <property type="protein sequence ID" value="GBP32204.1"/>
    <property type="molecule type" value="Genomic_DNA"/>
</dbReference>
<keyword evidence="2" id="KW-1185">Reference proteome</keyword>